<reference evidence="7" key="1">
    <citation type="submission" date="2019-09" db="EMBL/GenBank/DDBJ databases">
        <title>In-depth cultivation of the pig gut microbiome towards novel bacterial diversity and tailored functional studies.</title>
        <authorList>
            <person name="Wylensek D."/>
            <person name="Hitch T.C.A."/>
            <person name="Clavel T."/>
        </authorList>
    </citation>
    <scope>NUCLEOTIDE SEQUENCE</scope>
    <source>
        <strain evidence="7">RF-744-FAT-WT-3</strain>
    </source>
</reference>
<accession>A0A6A8MA62</accession>
<dbReference type="PANTHER" id="PTHR10534">
    <property type="entry name" value="PYRIDOXAL KINASE"/>
    <property type="match status" value="1"/>
</dbReference>
<evidence type="ECO:0000313" key="7">
    <source>
        <dbReference type="EMBL" id="MST69610.1"/>
    </source>
</evidence>
<evidence type="ECO:0000256" key="2">
    <source>
        <dbReference type="ARBA" id="ARBA00022679"/>
    </source>
</evidence>
<dbReference type="InterPro" id="IPR029056">
    <property type="entry name" value="Ribokinase-like"/>
</dbReference>
<keyword evidence="4 7" id="KW-0418">Kinase</keyword>
<protein>
    <recommendedName>
        <fullName evidence="1">pyridoxal kinase</fullName>
        <ecNumber evidence="1">2.7.1.35</ecNumber>
    </recommendedName>
</protein>
<evidence type="ECO:0000256" key="4">
    <source>
        <dbReference type="ARBA" id="ARBA00022777"/>
    </source>
</evidence>
<organism evidence="7">
    <name type="scientific">Baileyella intestinalis</name>
    <dbReference type="NCBI Taxonomy" id="2606709"/>
    <lineage>
        <taxon>Bacteria</taxon>
        <taxon>Bacillati</taxon>
        <taxon>Bacillota</taxon>
        <taxon>Clostridia</taxon>
        <taxon>Peptostreptococcales</taxon>
        <taxon>Anaerovoracaceae</taxon>
        <taxon>Baileyella</taxon>
    </lineage>
</organism>
<dbReference type="GO" id="GO:0009443">
    <property type="term" value="P:pyridoxal 5'-phosphate salvage"/>
    <property type="evidence" value="ECO:0007669"/>
    <property type="project" value="InterPro"/>
</dbReference>
<dbReference type="GO" id="GO:0008478">
    <property type="term" value="F:pyridoxal kinase activity"/>
    <property type="evidence" value="ECO:0007669"/>
    <property type="project" value="UniProtKB-EC"/>
</dbReference>
<dbReference type="GO" id="GO:0005829">
    <property type="term" value="C:cytosol"/>
    <property type="evidence" value="ECO:0007669"/>
    <property type="project" value="TreeGrafter"/>
</dbReference>
<evidence type="ECO:0000259" key="6">
    <source>
        <dbReference type="Pfam" id="PF08543"/>
    </source>
</evidence>
<evidence type="ECO:0000256" key="1">
    <source>
        <dbReference type="ARBA" id="ARBA00012104"/>
    </source>
</evidence>
<dbReference type="NCBIfam" id="NF005491">
    <property type="entry name" value="PRK07105.1"/>
    <property type="match status" value="1"/>
</dbReference>
<keyword evidence="5" id="KW-0067">ATP-binding</keyword>
<evidence type="ECO:0000256" key="3">
    <source>
        <dbReference type="ARBA" id="ARBA00022741"/>
    </source>
</evidence>
<name>A0A6A8MA62_9FIRM</name>
<evidence type="ECO:0000256" key="5">
    <source>
        <dbReference type="ARBA" id="ARBA00022840"/>
    </source>
</evidence>
<keyword evidence="2 7" id="KW-0808">Transferase</keyword>
<gene>
    <name evidence="7" type="ORF">FYJ66_08450</name>
</gene>
<dbReference type="InterPro" id="IPR004625">
    <property type="entry name" value="PyrdxlKinase"/>
</dbReference>
<dbReference type="InterPro" id="IPR013749">
    <property type="entry name" value="PM/HMP-P_kinase-1"/>
</dbReference>
<dbReference type="EMBL" id="VUNB01000007">
    <property type="protein sequence ID" value="MST69610.1"/>
    <property type="molecule type" value="Genomic_DNA"/>
</dbReference>
<dbReference type="EC" id="2.7.1.35" evidence="1"/>
<dbReference type="PANTHER" id="PTHR10534:SF2">
    <property type="entry name" value="PYRIDOXAL KINASE"/>
    <property type="match status" value="1"/>
</dbReference>
<keyword evidence="3" id="KW-0547">Nucleotide-binding</keyword>
<dbReference type="AlphaFoldDB" id="A0A6A8MA62"/>
<dbReference type="SUPFAM" id="SSF53613">
    <property type="entry name" value="Ribokinase-like"/>
    <property type="match status" value="1"/>
</dbReference>
<dbReference type="CDD" id="cd01173">
    <property type="entry name" value="pyridoxal_pyridoxamine_kinase"/>
    <property type="match status" value="1"/>
</dbReference>
<sequence>MKRIVTVQDISCVGRCSLTVALPVISAMGVEAAVVPTAVLSTHTAFKEGFTFHDLTGEIPSILDHWTREGFKFDAVYSGYLGSKEQCDLVIRMFEDYTAEGALRFADPAMADGGKLYPGFSESFPEEMKRVCQAADVIVPNITEACLMTGKEYRDDFSNEEMKEVAKCLAQGNIRYCVITGAPKGQDKLGAICYDRENDSFFEYYNEKLPVQFHGTGDIFASTMVGALTRGRTIGEAIKLAVDYTLECMKKTLADPDSRWYGVNFEEAIPFLVKELEK</sequence>
<feature type="domain" description="Pyridoxamine kinase/Phosphomethylpyrimidine kinase" evidence="6">
    <location>
        <begin position="24"/>
        <end position="253"/>
    </location>
</feature>
<dbReference type="RefSeq" id="WP_154573082.1">
    <property type="nucleotide sequence ID" value="NZ_JAQXPA010000087.1"/>
</dbReference>
<comment type="caution">
    <text evidence="7">The sequence shown here is derived from an EMBL/GenBank/DDBJ whole genome shotgun (WGS) entry which is preliminary data.</text>
</comment>
<proteinExistence type="predicted"/>
<dbReference type="GO" id="GO:0005524">
    <property type="term" value="F:ATP binding"/>
    <property type="evidence" value="ECO:0007669"/>
    <property type="project" value="UniProtKB-KW"/>
</dbReference>
<dbReference type="Gene3D" id="3.40.1190.20">
    <property type="match status" value="1"/>
</dbReference>
<dbReference type="Pfam" id="PF08543">
    <property type="entry name" value="Phos_pyr_kin"/>
    <property type="match status" value="1"/>
</dbReference>